<dbReference type="AlphaFoldDB" id="B0TFZ2"/>
<evidence type="ECO:0000313" key="2">
    <source>
        <dbReference type="Proteomes" id="UP000008550"/>
    </source>
</evidence>
<accession>B0TFZ2</accession>
<protein>
    <submittedName>
        <fullName evidence="1">Uncharacterized protein</fullName>
    </submittedName>
</protein>
<gene>
    <name evidence="1" type="ORF">HM1_0535</name>
</gene>
<keyword evidence="2" id="KW-1185">Reference proteome</keyword>
<dbReference type="HOGENOM" id="CLU_3290617_0_0_9"/>
<name>B0TFZ2_HELMI</name>
<dbReference type="EMBL" id="CP000930">
    <property type="protein sequence ID" value="ABZ83149.1"/>
    <property type="molecule type" value="Genomic_DNA"/>
</dbReference>
<sequence>MEGHPNIRMAFCMGRISFSFFDSRLFPRPDQSCFSHPLCL</sequence>
<proteinExistence type="predicted"/>
<dbReference type="Proteomes" id="UP000008550">
    <property type="component" value="Chromosome"/>
</dbReference>
<organism evidence="1 2">
    <name type="scientific">Heliobacterium modesticaldum (strain ATCC 51547 / Ice1)</name>
    <dbReference type="NCBI Taxonomy" id="498761"/>
    <lineage>
        <taxon>Bacteria</taxon>
        <taxon>Bacillati</taxon>
        <taxon>Bacillota</taxon>
        <taxon>Clostridia</taxon>
        <taxon>Eubacteriales</taxon>
        <taxon>Heliobacteriaceae</taxon>
        <taxon>Heliomicrobium</taxon>
    </lineage>
</organism>
<reference evidence="1 2" key="1">
    <citation type="journal article" date="2008" name="J. Bacteriol.">
        <title>The genome of Heliobacterium modesticaldum, a phototrophic representative of the Firmicutes containing the simplest photosynthetic apparatus.</title>
        <authorList>
            <person name="Sattley W.M."/>
            <person name="Madigan M.T."/>
            <person name="Swingley W.D."/>
            <person name="Cheung P.C."/>
            <person name="Clocksin K.M."/>
            <person name="Conrad A.L."/>
            <person name="Dejesa L.C."/>
            <person name="Honchak B.M."/>
            <person name="Jung D.O."/>
            <person name="Karbach L.E."/>
            <person name="Kurdoglu A."/>
            <person name="Lahiri S."/>
            <person name="Mastrian S.D."/>
            <person name="Page L.E."/>
            <person name="Taylor H.L."/>
            <person name="Wang Z.T."/>
            <person name="Raymond J."/>
            <person name="Chen M."/>
            <person name="Blankenship R.E."/>
            <person name="Touchman J.W."/>
        </authorList>
    </citation>
    <scope>NUCLEOTIDE SEQUENCE [LARGE SCALE GENOMIC DNA]</scope>
    <source>
        <strain evidence="2">ATCC 51547 / Ice1</strain>
    </source>
</reference>
<dbReference type="STRING" id="498761.HM1_0535"/>
<evidence type="ECO:0000313" key="1">
    <source>
        <dbReference type="EMBL" id="ABZ83149.1"/>
    </source>
</evidence>
<dbReference type="KEGG" id="hmo:HM1_0535"/>